<sequence>IMSNDYSFYALLHAYANNNQSKPYKYNSMLNYISQNTDEIEESNANNVSHEAEGLVNPTT</sequence>
<keyword evidence="2" id="KW-1185">Reference proteome</keyword>
<evidence type="ECO:0000313" key="1">
    <source>
        <dbReference type="EMBL" id="CAG8778538.1"/>
    </source>
</evidence>
<feature type="non-terminal residue" evidence="1">
    <location>
        <position position="1"/>
    </location>
</feature>
<gene>
    <name evidence="1" type="ORF">DHETER_LOCUS16272</name>
</gene>
<dbReference type="Proteomes" id="UP000789702">
    <property type="component" value="Unassembled WGS sequence"/>
</dbReference>
<name>A0ACA9R6F2_9GLOM</name>
<accession>A0ACA9R6F2</accession>
<dbReference type="EMBL" id="CAJVPU010061414">
    <property type="protein sequence ID" value="CAG8778538.1"/>
    <property type="molecule type" value="Genomic_DNA"/>
</dbReference>
<protein>
    <submittedName>
        <fullName evidence="1">12212_t:CDS:1</fullName>
    </submittedName>
</protein>
<evidence type="ECO:0000313" key="2">
    <source>
        <dbReference type="Proteomes" id="UP000789702"/>
    </source>
</evidence>
<reference evidence="1" key="1">
    <citation type="submission" date="2021-06" db="EMBL/GenBank/DDBJ databases">
        <authorList>
            <person name="Kallberg Y."/>
            <person name="Tangrot J."/>
            <person name="Rosling A."/>
        </authorList>
    </citation>
    <scope>NUCLEOTIDE SEQUENCE</scope>
    <source>
        <strain evidence="1">IL203A</strain>
    </source>
</reference>
<feature type="non-terminal residue" evidence="1">
    <location>
        <position position="60"/>
    </location>
</feature>
<comment type="caution">
    <text evidence="1">The sequence shown here is derived from an EMBL/GenBank/DDBJ whole genome shotgun (WGS) entry which is preliminary data.</text>
</comment>
<proteinExistence type="predicted"/>
<organism evidence="1 2">
    <name type="scientific">Dentiscutata heterogama</name>
    <dbReference type="NCBI Taxonomy" id="1316150"/>
    <lineage>
        <taxon>Eukaryota</taxon>
        <taxon>Fungi</taxon>
        <taxon>Fungi incertae sedis</taxon>
        <taxon>Mucoromycota</taxon>
        <taxon>Glomeromycotina</taxon>
        <taxon>Glomeromycetes</taxon>
        <taxon>Diversisporales</taxon>
        <taxon>Gigasporaceae</taxon>
        <taxon>Dentiscutata</taxon>
    </lineage>
</organism>